<accession>A0ABZ2KNU8</accession>
<evidence type="ECO:0000313" key="3">
    <source>
        <dbReference type="EMBL" id="WXA98016.1"/>
    </source>
</evidence>
<evidence type="ECO:0000259" key="2">
    <source>
        <dbReference type="Pfam" id="PF07693"/>
    </source>
</evidence>
<keyword evidence="1" id="KW-0812">Transmembrane</keyword>
<protein>
    <submittedName>
        <fullName evidence="3">KAP family NTPase</fullName>
    </submittedName>
</protein>
<evidence type="ECO:0000313" key="4">
    <source>
        <dbReference type="Proteomes" id="UP001379533"/>
    </source>
</evidence>
<evidence type="ECO:0000256" key="1">
    <source>
        <dbReference type="SAM" id="Phobius"/>
    </source>
</evidence>
<gene>
    <name evidence="3" type="ORF">LZC95_14390</name>
</gene>
<name>A0ABZ2KNU8_9BACT</name>
<sequence>MAEVTVSAGVERVLMLARGLAGSDEAPSVSDLFFALTELGRTQEEATAARFLWLQVSATTSESTYVALRDARGRGNPQQADLLLQRARDIARRTSGLYRVHLRHLVAALLTSGESSSELFLQFGLPPSSLKAPFLQWMADSLDDPSLLAPWYGILPPDGRPDGHSIQRSALSDRATVEDSMGFRPSVRAIADFLRHLETKPPLTMSIEGEWGCGKSSFMMQLEEELLRRPNGSTEPLPFVVWFDAWKHAKHEEMWATFAVEFLHQVSRQQTWFKRFLGHVMLFVRRVKWRDVRLEVLRALLFGVAAVLMLFALVAFFYQHWAFAHDLGVEAMAKADGAPFQRFAGKFIVAGGWTGALAVAILTMTRIKGLVGGSLPIDLKKHIFSPDYEGRSTFLDQFHEDFGKIVDAYIGDRRVYVFIDDVDRCEVPTAVDLMQALNLMTACAPKLIFIIGMDREKVAAGIAAKYAPLLSYMNPRGVAFGLDFIEKFIQLPFALPRPTEADTRSMLWHLSTTRRPRPNGHHVPVTGTTMIPDSSPPTPRSPVHTAAESERFASAVSTDSPLIHDITLALAPALDFNPRRVKQFLNLFRLRAFLAWQTGSLALDNLGRNGNTMTLPQIGKLTAIALRWPLFISDLEVDPLLLGRLQAFALGIGKPDEASSTYRKWFDDARLLQLLRLGADACEPTPRTSMAPDYDVSRMSFAWSTLGFARMNAAQEPPSAPME</sequence>
<feature type="transmembrane region" description="Helical" evidence="1">
    <location>
        <begin position="343"/>
        <end position="362"/>
    </location>
</feature>
<keyword evidence="4" id="KW-1185">Reference proteome</keyword>
<reference evidence="3 4" key="1">
    <citation type="submission" date="2021-12" db="EMBL/GenBank/DDBJ databases">
        <title>Discovery of the Pendulisporaceae a myxobacterial family with distinct sporulation behavior and unique specialized metabolism.</title>
        <authorList>
            <person name="Garcia R."/>
            <person name="Popoff A."/>
            <person name="Bader C.D."/>
            <person name="Loehr J."/>
            <person name="Walesch S."/>
            <person name="Walt C."/>
            <person name="Boldt J."/>
            <person name="Bunk B."/>
            <person name="Haeckl F.J.F.P.J."/>
            <person name="Gunesch A.P."/>
            <person name="Birkelbach J."/>
            <person name="Nuebel U."/>
            <person name="Pietschmann T."/>
            <person name="Bach T."/>
            <person name="Mueller R."/>
        </authorList>
    </citation>
    <scope>NUCLEOTIDE SEQUENCE [LARGE SCALE GENOMIC DNA]</scope>
    <source>
        <strain evidence="3 4">MSr12523</strain>
    </source>
</reference>
<dbReference type="Pfam" id="PF07693">
    <property type="entry name" value="KAP_NTPase"/>
    <property type="match status" value="1"/>
</dbReference>
<dbReference type="RefSeq" id="WP_394848635.1">
    <property type="nucleotide sequence ID" value="NZ_CP089982.1"/>
</dbReference>
<proteinExistence type="predicted"/>
<feature type="domain" description="KAP NTPase" evidence="2">
    <location>
        <begin position="185"/>
        <end position="591"/>
    </location>
</feature>
<dbReference type="InterPro" id="IPR052754">
    <property type="entry name" value="NTPase_KAP_P-loop"/>
</dbReference>
<feature type="transmembrane region" description="Helical" evidence="1">
    <location>
        <begin position="296"/>
        <end position="323"/>
    </location>
</feature>
<dbReference type="SUPFAM" id="SSF52540">
    <property type="entry name" value="P-loop containing nucleoside triphosphate hydrolases"/>
    <property type="match status" value="1"/>
</dbReference>
<organism evidence="3 4">
    <name type="scientific">Pendulispora brunnea</name>
    <dbReference type="NCBI Taxonomy" id="2905690"/>
    <lineage>
        <taxon>Bacteria</taxon>
        <taxon>Pseudomonadati</taxon>
        <taxon>Myxococcota</taxon>
        <taxon>Myxococcia</taxon>
        <taxon>Myxococcales</taxon>
        <taxon>Sorangiineae</taxon>
        <taxon>Pendulisporaceae</taxon>
        <taxon>Pendulispora</taxon>
    </lineage>
</organism>
<dbReference type="Proteomes" id="UP001379533">
    <property type="component" value="Chromosome"/>
</dbReference>
<dbReference type="PANTHER" id="PTHR22674">
    <property type="entry name" value="NTPASE, KAP FAMILY P-LOOP DOMAIN-CONTAINING 1"/>
    <property type="match status" value="1"/>
</dbReference>
<keyword evidence="1" id="KW-0472">Membrane</keyword>
<dbReference type="InterPro" id="IPR027417">
    <property type="entry name" value="P-loop_NTPase"/>
</dbReference>
<keyword evidence="1" id="KW-1133">Transmembrane helix</keyword>
<dbReference type="InterPro" id="IPR011646">
    <property type="entry name" value="KAP_P-loop"/>
</dbReference>
<dbReference type="EMBL" id="CP089982">
    <property type="protein sequence ID" value="WXA98016.1"/>
    <property type="molecule type" value="Genomic_DNA"/>
</dbReference>
<dbReference type="PANTHER" id="PTHR22674:SF6">
    <property type="entry name" value="NTPASE KAP FAMILY P-LOOP DOMAIN-CONTAINING PROTEIN 1"/>
    <property type="match status" value="1"/>
</dbReference>